<dbReference type="EMBL" id="LDAU01000180">
    <property type="protein sequence ID" value="KRX00907.1"/>
    <property type="molecule type" value="Genomic_DNA"/>
</dbReference>
<dbReference type="PANTHER" id="PTHR11760">
    <property type="entry name" value="30S/40S RIBOSOMAL PROTEIN S3"/>
    <property type="match status" value="1"/>
</dbReference>
<evidence type="ECO:0000313" key="11">
    <source>
        <dbReference type="Proteomes" id="UP000054937"/>
    </source>
</evidence>
<name>A0A0V0QFD9_PSEPJ</name>
<proteinExistence type="inferred from homology"/>
<dbReference type="InterPro" id="IPR004044">
    <property type="entry name" value="KH_dom_type_2"/>
</dbReference>
<dbReference type="Pfam" id="PF07650">
    <property type="entry name" value="KH_2"/>
    <property type="match status" value="1"/>
</dbReference>
<feature type="domain" description="KH type-2" evidence="9">
    <location>
        <begin position="24"/>
        <end position="95"/>
    </location>
</feature>
<dbReference type="InParanoid" id="A0A0V0QFD9"/>
<evidence type="ECO:0000256" key="5">
    <source>
        <dbReference type="ARBA" id="ARBA00035257"/>
    </source>
</evidence>
<dbReference type="Proteomes" id="UP000054937">
    <property type="component" value="Unassembled WGS sequence"/>
</dbReference>
<dbReference type="Pfam" id="PF00189">
    <property type="entry name" value="Ribosomal_S3_C"/>
    <property type="match status" value="1"/>
</dbReference>
<evidence type="ECO:0000256" key="6">
    <source>
        <dbReference type="ARBA" id="ARBA00035408"/>
    </source>
</evidence>
<evidence type="ECO:0000259" key="9">
    <source>
        <dbReference type="PROSITE" id="PS50823"/>
    </source>
</evidence>
<dbReference type="OrthoDB" id="10248446at2759"/>
<comment type="similarity">
    <text evidence="1">Belongs to the universal ribosomal protein uS3 family.</text>
</comment>
<evidence type="ECO:0000313" key="10">
    <source>
        <dbReference type="EMBL" id="KRX00907.1"/>
    </source>
</evidence>
<comment type="caution">
    <text evidence="10">The sequence shown here is derived from an EMBL/GenBank/DDBJ whole genome shotgun (WGS) entry which is preliminary data.</text>
</comment>
<protein>
    <recommendedName>
        <fullName evidence="5">Small ribosomal subunit protein uS3</fullName>
    </recommendedName>
    <alternativeName>
        <fullName evidence="6">40S ribosomal protein S3</fullName>
    </alternativeName>
</protein>
<dbReference type="PROSITE" id="PS50823">
    <property type="entry name" value="KH_TYPE_2"/>
    <property type="match status" value="1"/>
</dbReference>
<dbReference type="SUPFAM" id="SSF54821">
    <property type="entry name" value="Ribosomal protein S3 C-terminal domain"/>
    <property type="match status" value="1"/>
</dbReference>
<evidence type="ECO:0000256" key="4">
    <source>
        <dbReference type="ARBA" id="ARBA00023274"/>
    </source>
</evidence>
<dbReference type="GO" id="GO:0003735">
    <property type="term" value="F:structural constituent of ribosome"/>
    <property type="evidence" value="ECO:0007669"/>
    <property type="project" value="InterPro"/>
</dbReference>
<dbReference type="FunCoup" id="A0A0V0QFD9">
    <property type="interactions" value="331"/>
</dbReference>
<dbReference type="InterPro" id="IPR005703">
    <property type="entry name" value="Ribosomal_uS3_euk/arc"/>
</dbReference>
<keyword evidence="2 7" id="KW-0694">RNA-binding</keyword>
<dbReference type="GO" id="GO:0005634">
    <property type="term" value="C:nucleus"/>
    <property type="evidence" value="ECO:0007669"/>
    <property type="project" value="TreeGrafter"/>
</dbReference>
<keyword evidence="11" id="KW-1185">Reference proteome</keyword>
<dbReference type="CDD" id="cd02413">
    <property type="entry name" value="KH-II_40S_S3"/>
    <property type="match status" value="1"/>
</dbReference>
<evidence type="ECO:0000256" key="3">
    <source>
        <dbReference type="ARBA" id="ARBA00022980"/>
    </source>
</evidence>
<dbReference type="OMA" id="NKKKWMI"/>
<evidence type="ECO:0000256" key="8">
    <source>
        <dbReference type="SAM" id="MobiDB-lite"/>
    </source>
</evidence>
<dbReference type="GO" id="GO:0006412">
    <property type="term" value="P:translation"/>
    <property type="evidence" value="ECO:0007669"/>
    <property type="project" value="InterPro"/>
</dbReference>
<dbReference type="NCBIfam" id="TIGR01008">
    <property type="entry name" value="uS3_euk_arch"/>
    <property type="match status" value="1"/>
</dbReference>
<dbReference type="PANTHER" id="PTHR11760:SF32">
    <property type="entry name" value="SMALL RIBOSOMAL SUBUNIT PROTEIN US3"/>
    <property type="match status" value="1"/>
</dbReference>
<gene>
    <name evidence="10" type="ORF">PPERSA_09513</name>
</gene>
<dbReference type="GO" id="GO:0003723">
    <property type="term" value="F:RNA binding"/>
    <property type="evidence" value="ECO:0007669"/>
    <property type="project" value="UniProtKB-UniRule"/>
</dbReference>
<dbReference type="FunFam" id="3.30.300.20:FF:000006">
    <property type="entry name" value="40S ribosomal protein S3"/>
    <property type="match status" value="1"/>
</dbReference>
<accession>A0A0V0QFD9</accession>
<dbReference type="InterPro" id="IPR001351">
    <property type="entry name" value="Ribosomal_uS3_C"/>
</dbReference>
<feature type="region of interest" description="Disordered" evidence="8">
    <location>
        <begin position="217"/>
        <end position="242"/>
    </location>
</feature>
<dbReference type="GO" id="GO:0022627">
    <property type="term" value="C:cytosolic small ribosomal subunit"/>
    <property type="evidence" value="ECO:0007669"/>
    <property type="project" value="TreeGrafter"/>
</dbReference>
<sequence length="242" mass="27231">MSTEQRRMNKKKKIVADGVFHAELHSFLQRALVSAGYSGIEIRTTTVKTEIRIKATKNTEVLGVEGRTIRELRSLICKRFGFQPDQLVLGIIDIQSKGLCASAQVESLKMKLLAQMPVRLAANSIIKAVMKDRAGAKGCEVIISGKLKQQRAKTMKFKQGYMISTGQPKRDFIDVAVRHVFFKQGIMGVKVKIMLPYDPKGKVGPDHNIPDTVVIRDPQEHEEREIRQAAAERPQQQQPEQQ</sequence>
<keyword evidence="3 10" id="KW-0689">Ribosomal protein</keyword>
<evidence type="ECO:0000256" key="2">
    <source>
        <dbReference type="ARBA" id="ARBA00022884"/>
    </source>
</evidence>
<dbReference type="InterPro" id="IPR036419">
    <property type="entry name" value="Ribosomal_S3_C_sf"/>
</dbReference>
<organism evidence="10 11">
    <name type="scientific">Pseudocohnilembus persalinus</name>
    <name type="common">Ciliate</name>
    <dbReference type="NCBI Taxonomy" id="266149"/>
    <lineage>
        <taxon>Eukaryota</taxon>
        <taxon>Sar</taxon>
        <taxon>Alveolata</taxon>
        <taxon>Ciliophora</taxon>
        <taxon>Intramacronucleata</taxon>
        <taxon>Oligohymenophorea</taxon>
        <taxon>Scuticociliatia</taxon>
        <taxon>Philasterida</taxon>
        <taxon>Pseudocohnilembidae</taxon>
        <taxon>Pseudocohnilembus</taxon>
    </lineage>
</organism>
<dbReference type="FunFam" id="3.30.1140.32:FF:000013">
    <property type="entry name" value="40S ribosomal protein S3"/>
    <property type="match status" value="1"/>
</dbReference>
<feature type="compositionally biased region" description="Low complexity" evidence="8">
    <location>
        <begin position="228"/>
        <end position="242"/>
    </location>
</feature>
<evidence type="ECO:0000256" key="1">
    <source>
        <dbReference type="ARBA" id="ARBA00010761"/>
    </source>
</evidence>
<dbReference type="Gene3D" id="3.30.300.20">
    <property type="match status" value="1"/>
</dbReference>
<dbReference type="AlphaFoldDB" id="A0A0V0QFD9"/>
<dbReference type="InterPro" id="IPR009019">
    <property type="entry name" value="KH_sf_prok-type"/>
</dbReference>
<dbReference type="InterPro" id="IPR015946">
    <property type="entry name" value="KH_dom-like_a/b"/>
</dbReference>
<dbReference type="InterPro" id="IPR057258">
    <property type="entry name" value="Ribosomal_uS3"/>
</dbReference>
<keyword evidence="4" id="KW-0687">Ribonucleoprotein</keyword>
<dbReference type="Gene3D" id="3.30.1140.32">
    <property type="entry name" value="Ribosomal protein S3, C-terminal domain"/>
    <property type="match status" value="1"/>
</dbReference>
<feature type="compositionally biased region" description="Basic and acidic residues" evidence="8">
    <location>
        <begin position="217"/>
        <end position="227"/>
    </location>
</feature>
<dbReference type="SUPFAM" id="SSF54814">
    <property type="entry name" value="Prokaryotic type KH domain (KH-domain type II)"/>
    <property type="match status" value="1"/>
</dbReference>
<evidence type="ECO:0000256" key="7">
    <source>
        <dbReference type="PROSITE-ProRule" id="PRU00118"/>
    </source>
</evidence>
<reference evidence="10 11" key="1">
    <citation type="journal article" date="2015" name="Sci. Rep.">
        <title>Genome of the facultative scuticociliatosis pathogen Pseudocohnilembus persalinus provides insight into its virulence through horizontal gene transfer.</title>
        <authorList>
            <person name="Xiong J."/>
            <person name="Wang G."/>
            <person name="Cheng J."/>
            <person name="Tian M."/>
            <person name="Pan X."/>
            <person name="Warren A."/>
            <person name="Jiang C."/>
            <person name="Yuan D."/>
            <person name="Miao W."/>
        </authorList>
    </citation>
    <scope>NUCLEOTIDE SEQUENCE [LARGE SCALE GENOMIC DNA]</scope>
    <source>
        <strain evidence="10">36N120E</strain>
    </source>
</reference>